<keyword evidence="2 7" id="KW-0813">Transport</keyword>
<dbReference type="CDD" id="cd06261">
    <property type="entry name" value="TM_PBP2"/>
    <property type="match status" value="1"/>
</dbReference>
<dbReference type="PANTHER" id="PTHR30151">
    <property type="entry name" value="ALKANE SULFONATE ABC TRANSPORTER-RELATED, MEMBRANE SUBUNIT"/>
    <property type="match status" value="1"/>
</dbReference>
<proteinExistence type="inferred from homology"/>
<keyword evidence="6 7" id="KW-0472">Membrane</keyword>
<evidence type="ECO:0000313" key="10">
    <source>
        <dbReference type="Proteomes" id="UP000824208"/>
    </source>
</evidence>
<dbReference type="GO" id="GO:0005886">
    <property type="term" value="C:plasma membrane"/>
    <property type="evidence" value="ECO:0007669"/>
    <property type="project" value="UniProtKB-SubCell"/>
</dbReference>
<feature type="transmembrane region" description="Helical" evidence="7">
    <location>
        <begin position="33"/>
        <end position="57"/>
    </location>
</feature>
<evidence type="ECO:0000256" key="2">
    <source>
        <dbReference type="ARBA" id="ARBA00022448"/>
    </source>
</evidence>
<evidence type="ECO:0000256" key="6">
    <source>
        <dbReference type="ARBA" id="ARBA00023136"/>
    </source>
</evidence>
<name>A0A9D2MA93_9FIRM</name>
<dbReference type="SUPFAM" id="SSF161098">
    <property type="entry name" value="MetI-like"/>
    <property type="match status" value="1"/>
</dbReference>
<dbReference type="EMBL" id="DWYC01000001">
    <property type="protein sequence ID" value="HJB55938.1"/>
    <property type="molecule type" value="Genomic_DNA"/>
</dbReference>
<evidence type="ECO:0000256" key="4">
    <source>
        <dbReference type="ARBA" id="ARBA00022692"/>
    </source>
</evidence>
<protein>
    <submittedName>
        <fullName evidence="9">ABC transporter permease subunit</fullName>
    </submittedName>
</protein>
<evidence type="ECO:0000313" key="9">
    <source>
        <dbReference type="EMBL" id="HJB55938.1"/>
    </source>
</evidence>
<dbReference type="InterPro" id="IPR000515">
    <property type="entry name" value="MetI-like"/>
</dbReference>
<comment type="caution">
    <text evidence="9">The sequence shown here is derived from an EMBL/GenBank/DDBJ whole genome shotgun (WGS) entry which is preliminary data.</text>
</comment>
<keyword evidence="3" id="KW-1003">Cell membrane</keyword>
<dbReference type="AlphaFoldDB" id="A0A9D2MA93"/>
<feature type="domain" description="ABC transmembrane type-1" evidence="8">
    <location>
        <begin position="86"/>
        <end position="221"/>
    </location>
</feature>
<dbReference type="PROSITE" id="PS50928">
    <property type="entry name" value="ABC_TM1"/>
    <property type="match status" value="1"/>
</dbReference>
<dbReference type="Gene3D" id="1.10.3720.10">
    <property type="entry name" value="MetI-like"/>
    <property type="match status" value="1"/>
</dbReference>
<keyword evidence="5 7" id="KW-1133">Transmembrane helix</keyword>
<feature type="transmembrane region" description="Helical" evidence="7">
    <location>
        <begin position="152"/>
        <end position="171"/>
    </location>
</feature>
<evidence type="ECO:0000256" key="3">
    <source>
        <dbReference type="ARBA" id="ARBA00022475"/>
    </source>
</evidence>
<dbReference type="GO" id="GO:0055085">
    <property type="term" value="P:transmembrane transport"/>
    <property type="evidence" value="ECO:0007669"/>
    <property type="project" value="InterPro"/>
</dbReference>
<reference evidence="9" key="1">
    <citation type="journal article" date="2021" name="PeerJ">
        <title>Extensive microbial diversity within the chicken gut microbiome revealed by metagenomics and culture.</title>
        <authorList>
            <person name="Gilroy R."/>
            <person name="Ravi A."/>
            <person name="Getino M."/>
            <person name="Pursley I."/>
            <person name="Horton D.L."/>
            <person name="Alikhan N.F."/>
            <person name="Baker D."/>
            <person name="Gharbi K."/>
            <person name="Hall N."/>
            <person name="Watson M."/>
            <person name="Adriaenssens E.M."/>
            <person name="Foster-Nyarko E."/>
            <person name="Jarju S."/>
            <person name="Secka A."/>
            <person name="Antonio M."/>
            <person name="Oren A."/>
            <person name="Chaudhuri R.R."/>
            <person name="La Ragione R."/>
            <person name="Hildebrand F."/>
            <person name="Pallen M.J."/>
        </authorList>
    </citation>
    <scope>NUCLEOTIDE SEQUENCE</scope>
    <source>
        <strain evidence="9">CHK189-11263</strain>
    </source>
</reference>
<dbReference type="Pfam" id="PF00528">
    <property type="entry name" value="BPD_transp_1"/>
    <property type="match status" value="1"/>
</dbReference>
<accession>A0A9D2MA93</accession>
<dbReference type="PANTHER" id="PTHR30151:SF0">
    <property type="entry name" value="ABC TRANSPORTER PERMEASE PROTEIN MJ0413-RELATED"/>
    <property type="match status" value="1"/>
</dbReference>
<reference evidence="9" key="2">
    <citation type="submission" date="2021-04" db="EMBL/GenBank/DDBJ databases">
        <authorList>
            <person name="Gilroy R."/>
        </authorList>
    </citation>
    <scope>NUCLEOTIDE SEQUENCE</scope>
    <source>
        <strain evidence="9">CHK189-11263</strain>
    </source>
</reference>
<gene>
    <name evidence="9" type="ORF">H9714_00105</name>
</gene>
<keyword evidence="4 7" id="KW-0812">Transmembrane</keyword>
<evidence type="ECO:0000259" key="8">
    <source>
        <dbReference type="PROSITE" id="PS50928"/>
    </source>
</evidence>
<dbReference type="InterPro" id="IPR035906">
    <property type="entry name" value="MetI-like_sf"/>
</dbReference>
<sequence length="221" mass="23916">MVKQTQKPGPAGGNVSAVKRPGKSLRAAVRSWFSYYGGLLLSLLCLIAVWFIAAHAVDDSFRFPMIEDILGQIAYALTDVHVWSSLYITMRRVAVGVFWGAVIGFPLGVAMGFSKIIMYTIAPFINSLRQIPTMCWVPLAVVWFGLGDGPTIFIIAFQATFNILLSTVVAVQDISPDYYNAVRSMGARTLGTITDVVFPSSMAGLITGMRVSIGNAWGAVV</sequence>
<organism evidence="9 10">
    <name type="scientific">Candidatus Flavonifractor intestinipullorum</name>
    <dbReference type="NCBI Taxonomy" id="2838587"/>
    <lineage>
        <taxon>Bacteria</taxon>
        <taxon>Bacillati</taxon>
        <taxon>Bacillota</taxon>
        <taxon>Clostridia</taxon>
        <taxon>Eubacteriales</taxon>
        <taxon>Oscillospiraceae</taxon>
        <taxon>Flavonifractor</taxon>
    </lineage>
</organism>
<evidence type="ECO:0000256" key="1">
    <source>
        <dbReference type="ARBA" id="ARBA00004651"/>
    </source>
</evidence>
<feature type="transmembrane region" description="Helical" evidence="7">
    <location>
        <begin position="96"/>
        <end position="118"/>
    </location>
</feature>
<comment type="similarity">
    <text evidence="7">Belongs to the binding-protein-dependent transport system permease family.</text>
</comment>
<comment type="subcellular location">
    <subcellularLocation>
        <location evidence="1 7">Cell membrane</location>
        <topology evidence="1 7">Multi-pass membrane protein</topology>
    </subcellularLocation>
</comment>
<evidence type="ECO:0000256" key="5">
    <source>
        <dbReference type="ARBA" id="ARBA00022989"/>
    </source>
</evidence>
<feature type="transmembrane region" description="Helical" evidence="7">
    <location>
        <begin position="69"/>
        <end position="90"/>
    </location>
</feature>
<dbReference type="Proteomes" id="UP000824208">
    <property type="component" value="Unassembled WGS sequence"/>
</dbReference>
<evidence type="ECO:0000256" key="7">
    <source>
        <dbReference type="RuleBase" id="RU363032"/>
    </source>
</evidence>